<dbReference type="EMBL" id="CP021023">
    <property type="protein sequence ID" value="ARN56954.1"/>
    <property type="molecule type" value="Genomic_DNA"/>
</dbReference>
<dbReference type="InterPro" id="IPR028082">
    <property type="entry name" value="Peripla_BP_I"/>
</dbReference>
<reference evidence="6" key="1">
    <citation type="submission" date="2017-04" db="EMBL/GenBank/DDBJ databases">
        <title>Comparative genomics and description of representatives of a novel lineage of planctomycetes thriving in anoxic sediments.</title>
        <authorList>
            <person name="Spring S."/>
            <person name="Bunk B."/>
            <person name="Sproer C."/>
        </authorList>
    </citation>
    <scope>NUCLEOTIDE SEQUENCE [LARGE SCALE GENOMIC DNA]</scope>
    <source>
        <strain evidence="6">ST-PulAB-D4</strain>
    </source>
</reference>
<dbReference type="AlphaFoldDB" id="A0A1W6LMI3"/>
<dbReference type="PROSITE" id="PS01124">
    <property type="entry name" value="HTH_ARAC_FAMILY_2"/>
    <property type="match status" value="1"/>
</dbReference>
<name>A0A1W6LMI3_9BACT</name>
<protein>
    <submittedName>
        <fullName evidence="5">Xylose operon regulatory protein</fullName>
    </submittedName>
</protein>
<feature type="domain" description="HTH araC/xylS-type" evidence="4">
    <location>
        <begin position="277"/>
        <end position="375"/>
    </location>
</feature>
<dbReference type="OrthoDB" id="9795616at2"/>
<dbReference type="Proteomes" id="UP000193334">
    <property type="component" value="Chromosome"/>
</dbReference>
<dbReference type="CDD" id="cd01543">
    <property type="entry name" value="PBP1_XylR"/>
    <property type="match status" value="1"/>
</dbReference>
<proteinExistence type="predicted"/>
<dbReference type="GO" id="GO:0000976">
    <property type="term" value="F:transcription cis-regulatory region binding"/>
    <property type="evidence" value="ECO:0007669"/>
    <property type="project" value="TreeGrafter"/>
</dbReference>
<dbReference type="SUPFAM" id="SSF53822">
    <property type="entry name" value="Periplasmic binding protein-like I"/>
    <property type="match status" value="1"/>
</dbReference>
<keyword evidence="2" id="KW-0238">DNA-binding</keyword>
<evidence type="ECO:0000259" key="4">
    <source>
        <dbReference type="PROSITE" id="PS01124"/>
    </source>
</evidence>
<dbReference type="InterPro" id="IPR009057">
    <property type="entry name" value="Homeodomain-like_sf"/>
</dbReference>
<dbReference type="Gene3D" id="3.40.50.2300">
    <property type="match status" value="2"/>
</dbReference>
<dbReference type="RefSeq" id="WP_161491653.1">
    <property type="nucleotide sequence ID" value="NZ_CP021023.1"/>
</dbReference>
<evidence type="ECO:0000256" key="3">
    <source>
        <dbReference type="ARBA" id="ARBA00023163"/>
    </source>
</evidence>
<organism evidence="5 6">
    <name type="scientific">Sedimentisphaera salicampi</name>
    <dbReference type="NCBI Taxonomy" id="1941349"/>
    <lineage>
        <taxon>Bacteria</taxon>
        <taxon>Pseudomonadati</taxon>
        <taxon>Planctomycetota</taxon>
        <taxon>Phycisphaerae</taxon>
        <taxon>Sedimentisphaerales</taxon>
        <taxon>Sedimentisphaeraceae</taxon>
        <taxon>Sedimentisphaera</taxon>
    </lineage>
</organism>
<keyword evidence="1" id="KW-0805">Transcription regulation</keyword>
<dbReference type="PANTHER" id="PTHR30146">
    <property type="entry name" value="LACI-RELATED TRANSCRIPTIONAL REPRESSOR"/>
    <property type="match status" value="1"/>
</dbReference>
<dbReference type="Pfam" id="PF12833">
    <property type="entry name" value="HTH_18"/>
    <property type="match status" value="1"/>
</dbReference>
<dbReference type="InterPro" id="IPR046335">
    <property type="entry name" value="LacI/GalR-like_sensor"/>
</dbReference>
<evidence type="ECO:0000313" key="5">
    <source>
        <dbReference type="EMBL" id="ARN56954.1"/>
    </source>
</evidence>
<dbReference type="SUPFAM" id="SSF46689">
    <property type="entry name" value="Homeodomain-like"/>
    <property type="match status" value="2"/>
</dbReference>
<evidence type="ECO:0000256" key="1">
    <source>
        <dbReference type="ARBA" id="ARBA00023015"/>
    </source>
</evidence>
<accession>A0A1W6LMI3</accession>
<dbReference type="KEGG" id="pbp:STSP1_01347"/>
<gene>
    <name evidence="5" type="primary">xylR_8</name>
    <name evidence="5" type="ORF">STSP1_01347</name>
</gene>
<keyword evidence="3" id="KW-0804">Transcription</keyword>
<dbReference type="Gene3D" id="1.10.10.60">
    <property type="entry name" value="Homeodomain-like"/>
    <property type="match status" value="1"/>
</dbReference>
<dbReference type="PANTHER" id="PTHR30146:SF24">
    <property type="entry name" value="XYLOSE OPERON REGULATORY PROTEIN"/>
    <property type="match status" value="1"/>
</dbReference>
<dbReference type="GO" id="GO:0003700">
    <property type="term" value="F:DNA-binding transcription factor activity"/>
    <property type="evidence" value="ECO:0007669"/>
    <property type="project" value="InterPro"/>
</dbReference>
<dbReference type="Pfam" id="PF13377">
    <property type="entry name" value="Peripla_BP_3"/>
    <property type="match status" value="1"/>
</dbReference>
<dbReference type="InterPro" id="IPR018060">
    <property type="entry name" value="HTH_AraC"/>
</dbReference>
<keyword evidence="6" id="KW-1185">Reference proteome</keyword>
<sequence length="377" mass="42656">MQQTKRIALLIETSTSYGRALIRGILQYANVAASWVFYNEPRGIADALPNLSGENLDGIIMRDTAENMKLLNYNLPTVVSIRYENKVEGVPNIVSDCEAIGKMAADFLMERNYSNFAYCGFEDMPWSVQRREAFIKNLPDYKKISTYQDRSGSLDYESKLQRLAEWLISLPKPAALMACNDVRGASIIEACKLAGVRIPQELSILGVNNDDMICEMVSPELSSISLNITKAGYEAARTLDRLIKTGQSPTDFITVEPERVISRASTDIKAIHDKDLAAALHFISQHSRENIQVSDVAEAVCVNRRSLERRFRRILNRSVYDEIKRVRTNLMKKMLTETDMPVAEIAYTMGFDDANHISRYFKLQTGISPLKFRKQNC</sequence>
<dbReference type="SMART" id="SM00342">
    <property type="entry name" value="HTH_ARAC"/>
    <property type="match status" value="1"/>
</dbReference>
<dbReference type="STRING" id="1941349.STSP1_01347"/>
<evidence type="ECO:0000256" key="2">
    <source>
        <dbReference type="ARBA" id="ARBA00023125"/>
    </source>
</evidence>
<evidence type="ECO:0000313" key="6">
    <source>
        <dbReference type="Proteomes" id="UP000193334"/>
    </source>
</evidence>